<keyword evidence="4" id="KW-0271">Exosome</keyword>
<dbReference type="GO" id="GO:0000177">
    <property type="term" value="C:cytoplasmic exosome (RNase complex)"/>
    <property type="evidence" value="ECO:0007669"/>
    <property type="project" value="TreeGrafter"/>
</dbReference>
<feature type="domain" description="Exoribonuclease phosphorolytic" evidence="6">
    <location>
        <begin position="23"/>
        <end position="137"/>
    </location>
</feature>
<dbReference type="Gene3D" id="3.30.230.70">
    <property type="entry name" value="GHMP Kinase, N-terminal domain"/>
    <property type="match status" value="1"/>
</dbReference>
<dbReference type="GeneID" id="106666307"/>
<protein>
    <recommendedName>
        <fullName evidence="6">Exoribonuclease phosphorolytic domain-containing protein</fullName>
    </recommendedName>
</protein>
<dbReference type="KEGG" id="clec:106666307"/>
<evidence type="ECO:0000256" key="1">
    <source>
        <dbReference type="ARBA" id="ARBA00004123"/>
    </source>
</evidence>
<dbReference type="GO" id="GO:0071051">
    <property type="term" value="P:poly(A)-dependent snoRNA 3'-end processing"/>
    <property type="evidence" value="ECO:0007669"/>
    <property type="project" value="TreeGrafter"/>
</dbReference>
<dbReference type="GO" id="GO:0003723">
    <property type="term" value="F:RNA binding"/>
    <property type="evidence" value="ECO:0007669"/>
    <property type="project" value="TreeGrafter"/>
</dbReference>
<dbReference type="InterPro" id="IPR027408">
    <property type="entry name" value="PNPase/RNase_PH_dom_sf"/>
</dbReference>
<dbReference type="Pfam" id="PF01138">
    <property type="entry name" value="RNase_PH"/>
    <property type="match status" value="1"/>
</dbReference>
<dbReference type="Proteomes" id="UP000494040">
    <property type="component" value="Unassembled WGS sequence"/>
</dbReference>
<evidence type="ECO:0000313" key="7">
    <source>
        <dbReference type="EnsemblMetazoa" id="XP_014248878.1"/>
    </source>
</evidence>
<dbReference type="OMA" id="ACESIFY"/>
<proteinExistence type="inferred from homology"/>
<dbReference type="InterPro" id="IPR050080">
    <property type="entry name" value="RNase_PH"/>
</dbReference>
<evidence type="ECO:0000256" key="3">
    <source>
        <dbReference type="ARBA" id="ARBA00022552"/>
    </source>
</evidence>
<dbReference type="RefSeq" id="XP_014248878.1">
    <property type="nucleotide sequence ID" value="XM_014393392.2"/>
</dbReference>
<keyword evidence="5" id="KW-0539">Nucleus</keyword>
<dbReference type="GO" id="GO:0034475">
    <property type="term" value="P:U4 snRNA 3'-end processing"/>
    <property type="evidence" value="ECO:0007669"/>
    <property type="project" value="TreeGrafter"/>
</dbReference>
<dbReference type="GO" id="GO:0016075">
    <property type="term" value="P:rRNA catabolic process"/>
    <property type="evidence" value="ECO:0007669"/>
    <property type="project" value="TreeGrafter"/>
</dbReference>
<evidence type="ECO:0000256" key="4">
    <source>
        <dbReference type="ARBA" id="ARBA00022835"/>
    </source>
</evidence>
<dbReference type="InterPro" id="IPR020568">
    <property type="entry name" value="Ribosomal_Su5_D2-typ_SF"/>
</dbReference>
<dbReference type="EnsemblMetazoa" id="XM_014393392.2">
    <property type="protein sequence ID" value="XP_014248878.1"/>
    <property type="gene ID" value="LOC106666307"/>
</dbReference>
<dbReference type="AlphaFoldDB" id="A0A8I6RLV0"/>
<dbReference type="PANTHER" id="PTHR11953">
    <property type="entry name" value="EXOSOME COMPLEX COMPONENT"/>
    <property type="match status" value="1"/>
</dbReference>
<evidence type="ECO:0000256" key="5">
    <source>
        <dbReference type="ARBA" id="ARBA00023242"/>
    </source>
</evidence>
<sequence length="226" mass="25042">MESVETMEVAEKNCSKSSNGNSVKFEINVLNKAEGSAILSMGKNVVLTALYGPYELKHLRVQDDLAFQVNYRTKAWSQGNNFKSIEDLIKSACESIFYPRPFSRHESTLLVQELQDDNSILCCAVNASCLAIMATGMEMQHLVTAGCCCIDEKGDMVLDPDGETIKKSKFVMTAAFECINYNIVMINSEGSCSPKEFNAATEMCKSGAKEMVKWFKAAIMKYSKVL</sequence>
<accession>A0A8I6RLV0</accession>
<dbReference type="CTD" id="41270"/>
<evidence type="ECO:0000259" key="6">
    <source>
        <dbReference type="Pfam" id="PF01138"/>
    </source>
</evidence>
<dbReference type="PANTHER" id="PTHR11953:SF1">
    <property type="entry name" value="EXOSOME COMPLEX COMPONENT RRP46"/>
    <property type="match status" value="1"/>
</dbReference>
<comment type="similarity">
    <text evidence="2">Belongs to the RNase PH family.</text>
</comment>
<dbReference type="GO" id="GO:0005730">
    <property type="term" value="C:nucleolus"/>
    <property type="evidence" value="ECO:0007669"/>
    <property type="project" value="TreeGrafter"/>
</dbReference>
<dbReference type="GO" id="GO:0071028">
    <property type="term" value="P:nuclear mRNA surveillance"/>
    <property type="evidence" value="ECO:0007669"/>
    <property type="project" value="TreeGrafter"/>
</dbReference>
<dbReference type="OrthoDB" id="27298at2759"/>
<dbReference type="SUPFAM" id="SSF54211">
    <property type="entry name" value="Ribosomal protein S5 domain 2-like"/>
    <property type="match status" value="1"/>
</dbReference>
<dbReference type="GO" id="GO:0000176">
    <property type="term" value="C:nuclear exosome (RNase complex)"/>
    <property type="evidence" value="ECO:0007669"/>
    <property type="project" value="TreeGrafter"/>
</dbReference>
<evidence type="ECO:0000313" key="8">
    <source>
        <dbReference type="Proteomes" id="UP000494040"/>
    </source>
</evidence>
<keyword evidence="3" id="KW-0698">rRNA processing</keyword>
<dbReference type="InterPro" id="IPR001247">
    <property type="entry name" value="ExoRNase_PH_dom1"/>
</dbReference>
<reference evidence="7" key="1">
    <citation type="submission" date="2022-01" db="UniProtKB">
        <authorList>
            <consortium name="EnsemblMetazoa"/>
        </authorList>
    </citation>
    <scope>IDENTIFICATION</scope>
</reference>
<evidence type="ECO:0000256" key="2">
    <source>
        <dbReference type="ARBA" id="ARBA00006678"/>
    </source>
</evidence>
<comment type="subcellular location">
    <subcellularLocation>
        <location evidence="1">Nucleus</location>
    </subcellularLocation>
</comment>
<dbReference type="GO" id="GO:0006364">
    <property type="term" value="P:rRNA processing"/>
    <property type="evidence" value="ECO:0007669"/>
    <property type="project" value="UniProtKB-KW"/>
</dbReference>
<dbReference type="InterPro" id="IPR036345">
    <property type="entry name" value="ExoRNase_PH_dom2_sf"/>
</dbReference>
<dbReference type="SUPFAM" id="SSF55666">
    <property type="entry name" value="Ribonuclease PH domain 2-like"/>
    <property type="match status" value="1"/>
</dbReference>
<organism evidence="7 8">
    <name type="scientific">Cimex lectularius</name>
    <name type="common">Bed bug</name>
    <name type="synonym">Acanthia lectularia</name>
    <dbReference type="NCBI Taxonomy" id="79782"/>
    <lineage>
        <taxon>Eukaryota</taxon>
        <taxon>Metazoa</taxon>
        <taxon>Ecdysozoa</taxon>
        <taxon>Arthropoda</taxon>
        <taxon>Hexapoda</taxon>
        <taxon>Insecta</taxon>
        <taxon>Pterygota</taxon>
        <taxon>Neoptera</taxon>
        <taxon>Paraneoptera</taxon>
        <taxon>Hemiptera</taxon>
        <taxon>Heteroptera</taxon>
        <taxon>Panheteroptera</taxon>
        <taxon>Cimicomorpha</taxon>
        <taxon>Cimicidae</taxon>
        <taxon>Cimex</taxon>
    </lineage>
</organism>
<keyword evidence="8" id="KW-1185">Reference proteome</keyword>
<name>A0A8I6RLV0_CIMLE</name>